<keyword evidence="1" id="KW-0812">Transmembrane</keyword>
<protein>
    <submittedName>
        <fullName evidence="2">Uncharacterized protein</fullName>
    </submittedName>
</protein>
<keyword evidence="1" id="KW-1133">Transmembrane helix</keyword>
<evidence type="ECO:0000256" key="1">
    <source>
        <dbReference type="SAM" id="Phobius"/>
    </source>
</evidence>
<dbReference type="EMBL" id="LOPU01000018">
    <property type="protein sequence ID" value="KTG10092.1"/>
    <property type="molecule type" value="Genomic_DNA"/>
</dbReference>
<name>A0A0W1R9C0_9EURY</name>
<dbReference type="RefSeq" id="WP_058581447.1">
    <property type="nucleotide sequence ID" value="NZ_LOPU01000018.1"/>
</dbReference>
<comment type="caution">
    <text evidence="2">The sequence shown here is derived from an EMBL/GenBank/DDBJ whole genome shotgun (WGS) entry which is preliminary data.</text>
</comment>
<keyword evidence="3" id="KW-1185">Reference proteome</keyword>
<feature type="transmembrane region" description="Helical" evidence="1">
    <location>
        <begin position="14"/>
        <end position="41"/>
    </location>
</feature>
<feature type="transmembrane region" description="Helical" evidence="1">
    <location>
        <begin position="61"/>
        <end position="83"/>
    </location>
</feature>
<proteinExistence type="predicted"/>
<reference evidence="2 3" key="1">
    <citation type="submission" date="2015-12" db="EMBL/GenBank/DDBJ databases">
        <title>Haloprofundus marisrubri gen. nov., sp. nov., an extremely halophilic archaeon isolated from the Discovery deep brine-seawater interface in the Red Sea.</title>
        <authorList>
            <person name="Zhang G."/>
            <person name="Stingl U."/>
            <person name="Rashid M."/>
        </authorList>
    </citation>
    <scope>NUCLEOTIDE SEQUENCE [LARGE SCALE GENOMIC DNA]</scope>
    <source>
        <strain evidence="2 3">SB9</strain>
    </source>
</reference>
<evidence type="ECO:0000313" key="2">
    <source>
        <dbReference type="EMBL" id="KTG10092.1"/>
    </source>
</evidence>
<accession>A0A0W1R9C0</accession>
<feature type="transmembrane region" description="Helical" evidence="1">
    <location>
        <begin position="140"/>
        <end position="168"/>
    </location>
</feature>
<sequence>MSLSARLVALRDRALLTGVVGGTIISISGTLGYIVVPAWTADRDFVVAAMGSVFSVTSLPASYHLLVLVLPAVLASLLGTLLLRRWGLRGRSADLKLLGGIVGTPLVVIFFLYVVAAVGFGVGLYLGDLLEQPLRSLSGMLIFAGLALSFGLIALSLLLPVVVSGIGLSTAGGYLLARGILYAADSVR</sequence>
<gene>
    <name evidence="2" type="ORF">AUR64_10880</name>
</gene>
<dbReference type="Proteomes" id="UP000054387">
    <property type="component" value="Unassembled WGS sequence"/>
</dbReference>
<evidence type="ECO:0000313" key="3">
    <source>
        <dbReference type="Proteomes" id="UP000054387"/>
    </source>
</evidence>
<dbReference type="AlphaFoldDB" id="A0A0W1R9C0"/>
<keyword evidence="1" id="KW-0472">Membrane</keyword>
<organism evidence="2 3">
    <name type="scientific">Haloprofundus marisrubri</name>
    <dbReference type="NCBI Taxonomy" id="1514971"/>
    <lineage>
        <taxon>Archaea</taxon>
        <taxon>Methanobacteriati</taxon>
        <taxon>Methanobacteriota</taxon>
        <taxon>Stenosarchaea group</taxon>
        <taxon>Halobacteria</taxon>
        <taxon>Halobacteriales</taxon>
        <taxon>Haloferacaceae</taxon>
        <taxon>Haloprofundus</taxon>
    </lineage>
</organism>
<feature type="transmembrane region" description="Helical" evidence="1">
    <location>
        <begin position="95"/>
        <end position="120"/>
    </location>
</feature>